<evidence type="ECO:0000313" key="2">
    <source>
        <dbReference type="Proteomes" id="UP001199916"/>
    </source>
</evidence>
<proteinExistence type="predicted"/>
<reference evidence="1 2" key="1">
    <citation type="submission" date="2021-11" db="EMBL/GenBank/DDBJ databases">
        <title>Draft genome sequence of Paenibacillus profundus YoMME, a new Gram-positive bacteria with exoelectrogenic properties.</title>
        <authorList>
            <person name="Hubenova Y."/>
            <person name="Hubenova E."/>
            <person name="Manasiev Y."/>
            <person name="Peykov S."/>
            <person name="Mitov M."/>
        </authorList>
    </citation>
    <scope>NUCLEOTIDE SEQUENCE [LARGE SCALE GENOMIC DNA]</scope>
    <source>
        <strain evidence="1 2">YoMME</strain>
    </source>
</reference>
<organism evidence="1 2">
    <name type="scientific">Paenibacillus profundus</name>
    <dbReference type="NCBI Taxonomy" id="1173085"/>
    <lineage>
        <taxon>Bacteria</taxon>
        <taxon>Bacillati</taxon>
        <taxon>Bacillota</taxon>
        <taxon>Bacilli</taxon>
        <taxon>Bacillales</taxon>
        <taxon>Paenibacillaceae</taxon>
        <taxon>Paenibacillus</taxon>
    </lineage>
</organism>
<protein>
    <recommendedName>
        <fullName evidence="3">YfhD family protein</fullName>
    </recommendedName>
</protein>
<evidence type="ECO:0000313" key="1">
    <source>
        <dbReference type="EMBL" id="MCE5168528.1"/>
    </source>
</evidence>
<comment type="caution">
    <text evidence="1">The sequence shown here is derived from an EMBL/GenBank/DDBJ whole genome shotgun (WGS) entry which is preliminary data.</text>
</comment>
<gene>
    <name evidence="1" type="ORF">LQV63_04265</name>
</gene>
<keyword evidence="2" id="KW-1185">Reference proteome</keyword>
<sequence length="45" mass="4914">MSDGGITYGDASEMDWDELNEANAAIDILQAQQSQKGKGKKTRNK</sequence>
<dbReference type="Proteomes" id="UP001199916">
    <property type="component" value="Unassembled WGS sequence"/>
</dbReference>
<evidence type="ECO:0008006" key="3">
    <source>
        <dbReference type="Google" id="ProtNLM"/>
    </source>
</evidence>
<name>A0ABS8Y9I9_9BACL</name>
<dbReference type="EMBL" id="JAJNBZ010000002">
    <property type="protein sequence ID" value="MCE5168528.1"/>
    <property type="molecule type" value="Genomic_DNA"/>
</dbReference>
<accession>A0ABS8Y9I9</accession>